<dbReference type="STRING" id="1548.CSCA_3962"/>
<dbReference type="KEGG" id="csq:CSCA_3962"/>
<dbReference type="GO" id="GO:0042956">
    <property type="term" value="P:maltodextrin transmembrane transport"/>
    <property type="evidence" value="ECO:0007669"/>
    <property type="project" value="TreeGrafter"/>
</dbReference>
<accession>A0A0E3K390</accession>
<evidence type="ECO:0000256" key="4">
    <source>
        <dbReference type="SAM" id="SignalP"/>
    </source>
</evidence>
<dbReference type="AlphaFoldDB" id="A0A0E3K390"/>
<evidence type="ECO:0000256" key="3">
    <source>
        <dbReference type="ARBA" id="ARBA00022729"/>
    </source>
</evidence>
<keyword evidence="6" id="KW-1185">Reference proteome</keyword>
<dbReference type="GO" id="GO:1901982">
    <property type="term" value="F:maltose binding"/>
    <property type="evidence" value="ECO:0007669"/>
    <property type="project" value="TreeGrafter"/>
</dbReference>
<keyword evidence="3 4" id="KW-0732">Signal</keyword>
<dbReference type="PANTHER" id="PTHR30061">
    <property type="entry name" value="MALTOSE-BINDING PERIPLASMIC PROTEIN"/>
    <property type="match status" value="1"/>
</dbReference>
<evidence type="ECO:0000256" key="1">
    <source>
        <dbReference type="ARBA" id="ARBA00008520"/>
    </source>
</evidence>
<reference evidence="5 6" key="1">
    <citation type="journal article" date="2015" name="J. Biotechnol.">
        <title>Complete genome sequence of a malodorant-producing acetogen, Clostridium scatologenes ATCC 25775(T).</title>
        <authorList>
            <person name="Zhu Z."/>
            <person name="Guo T."/>
            <person name="Zheng H."/>
            <person name="Song T."/>
            <person name="Ouyang P."/>
            <person name="Xie J."/>
        </authorList>
    </citation>
    <scope>NUCLEOTIDE SEQUENCE [LARGE SCALE GENOMIC DNA]</scope>
    <source>
        <strain evidence="5 6">ATCC 25775</strain>
    </source>
</reference>
<dbReference type="Pfam" id="PF01547">
    <property type="entry name" value="SBP_bac_1"/>
    <property type="match status" value="1"/>
</dbReference>
<dbReference type="EMBL" id="CP009933">
    <property type="protein sequence ID" value="AKA71087.1"/>
    <property type="molecule type" value="Genomic_DNA"/>
</dbReference>
<keyword evidence="2" id="KW-0813">Transport</keyword>
<comment type="similarity">
    <text evidence="1">Belongs to the bacterial solute-binding protein 1 family.</text>
</comment>
<dbReference type="Gene3D" id="3.40.190.10">
    <property type="entry name" value="Periplasmic binding protein-like II"/>
    <property type="match status" value="1"/>
</dbReference>
<proteinExistence type="inferred from homology"/>
<dbReference type="InterPro" id="IPR006059">
    <property type="entry name" value="SBP"/>
</dbReference>
<gene>
    <name evidence="5" type="ORF">CSCA_3962</name>
</gene>
<evidence type="ECO:0000313" key="6">
    <source>
        <dbReference type="Proteomes" id="UP000033115"/>
    </source>
</evidence>
<protein>
    <submittedName>
        <fullName evidence="5">Extracellular solute-binding protein family 1</fullName>
    </submittedName>
</protein>
<name>A0A0E3K390_CLOSL</name>
<dbReference type="PANTHER" id="PTHR30061:SF50">
    <property type="entry name" value="MALTOSE_MALTODEXTRIN-BINDING PERIPLASMIC PROTEIN"/>
    <property type="match status" value="1"/>
</dbReference>
<feature type="signal peptide" evidence="4">
    <location>
        <begin position="1"/>
        <end position="20"/>
    </location>
</feature>
<dbReference type="Proteomes" id="UP000033115">
    <property type="component" value="Chromosome"/>
</dbReference>
<dbReference type="RefSeq" id="WP_029162464.1">
    <property type="nucleotide sequence ID" value="NZ_CP009933.1"/>
</dbReference>
<sequence length="422" mass="48168">MKKSIKFLVMIILIVIGANAVSCKKNNSVSNNTEDLQGKITVLTDKKHEQPLKAAIEDFQKVNKKVSVDLKVDNNSYGKFSESVKNKDKSIDIVTMDDSYVQYYLDKLPHGFLDVSGEVDNYKNKLSKSKVDNLTKENKIYGFPWSTSPKVILYRKDIVSSEGINIDDIKTWSDYIEMGKKIIKDKGKKVLGNVENENSDIYLLMANQLGVSYFNKDSKVNFNDKEWIRVVDTVKNLYSQGIIYDYNSKEELINSAKNEEVMSFVSDASCVSYFMQNIPNENGKWGVIQLPAFEPGGNRDVSLGGCNLMINKLSSNAKLSKEFIKFIINNNKLALESMVKYGVLPVSNDVYNLEKFNKNESYFNCRVWQLLANAEKGCYQINYTPYFFNIRDDVKNSLAQSNLINKDTKMVLDSLQKYLEKK</sequence>
<feature type="chain" id="PRO_5002411010" evidence="4">
    <location>
        <begin position="21"/>
        <end position="422"/>
    </location>
</feature>
<dbReference type="GO" id="GO:0055052">
    <property type="term" value="C:ATP-binding cassette (ABC) transporter complex, substrate-binding subunit-containing"/>
    <property type="evidence" value="ECO:0007669"/>
    <property type="project" value="TreeGrafter"/>
</dbReference>
<dbReference type="GO" id="GO:0015768">
    <property type="term" value="P:maltose transport"/>
    <property type="evidence" value="ECO:0007669"/>
    <property type="project" value="TreeGrafter"/>
</dbReference>
<dbReference type="HOGENOM" id="CLU_031285_2_4_9"/>
<organism evidence="5 6">
    <name type="scientific">Clostridium scatologenes</name>
    <dbReference type="NCBI Taxonomy" id="1548"/>
    <lineage>
        <taxon>Bacteria</taxon>
        <taxon>Bacillati</taxon>
        <taxon>Bacillota</taxon>
        <taxon>Clostridia</taxon>
        <taxon>Eubacteriales</taxon>
        <taxon>Clostridiaceae</taxon>
        <taxon>Clostridium</taxon>
    </lineage>
</organism>
<dbReference type="SUPFAM" id="SSF53850">
    <property type="entry name" value="Periplasmic binding protein-like II"/>
    <property type="match status" value="1"/>
</dbReference>
<evidence type="ECO:0000256" key="2">
    <source>
        <dbReference type="ARBA" id="ARBA00022448"/>
    </source>
</evidence>
<evidence type="ECO:0000313" key="5">
    <source>
        <dbReference type="EMBL" id="AKA71087.1"/>
    </source>
</evidence>